<comment type="caution">
    <text evidence="1">The sequence shown here is derived from an EMBL/GenBank/DDBJ whole genome shotgun (WGS) entry which is preliminary data.</text>
</comment>
<organism evidence="1 2">
    <name type="scientific">Lentinula aciculospora</name>
    <dbReference type="NCBI Taxonomy" id="153920"/>
    <lineage>
        <taxon>Eukaryota</taxon>
        <taxon>Fungi</taxon>
        <taxon>Dikarya</taxon>
        <taxon>Basidiomycota</taxon>
        <taxon>Agaricomycotina</taxon>
        <taxon>Agaricomycetes</taxon>
        <taxon>Agaricomycetidae</taxon>
        <taxon>Agaricales</taxon>
        <taxon>Marasmiineae</taxon>
        <taxon>Omphalotaceae</taxon>
        <taxon>Lentinula</taxon>
    </lineage>
</organism>
<dbReference type="Proteomes" id="UP001150266">
    <property type="component" value="Unassembled WGS sequence"/>
</dbReference>
<reference evidence="1" key="1">
    <citation type="submission" date="2022-08" db="EMBL/GenBank/DDBJ databases">
        <title>A Global Phylogenomic Analysis of the Shiitake Genus Lentinula.</title>
        <authorList>
            <consortium name="DOE Joint Genome Institute"/>
            <person name="Sierra-Patev S."/>
            <person name="Min B."/>
            <person name="Naranjo-Ortiz M."/>
            <person name="Looney B."/>
            <person name="Konkel Z."/>
            <person name="Slot J.C."/>
            <person name="Sakamoto Y."/>
            <person name="Steenwyk J.L."/>
            <person name="Rokas A."/>
            <person name="Carro J."/>
            <person name="Camarero S."/>
            <person name="Ferreira P."/>
            <person name="Molpeceres G."/>
            <person name="Ruiz-Duenas F.J."/>
            <person name="Serrano A."/>
            <person name="Henrissat B."/>
            <person name="Drula E."/>
            <person name="Hughes K.W."/>
            <person name="Mata J.L."/>
            <person name="Ishikawa N.K."/>
            <person name="Vargas-Isla R."/>
            <person name="Ushijima S."/>
            <person name="Smith C.A."/>
            <person name="Ahrendt S."/>
            <person name="Andreopoulos W."/>
            <person name="He G."/>
            <person name="Labutti K."/>
            <person name="Lipzen A."/>
            <person name="Ng V."/>
            <person name="Riley R."/>
            <person name="Sandor L."/>
            <person name="Barry K."/>
            <person name="Martinez A.T."/>
            <person name="Xiao Y."/>
            <person name="Gibbons J.G."/>
            <person name="Terashima K."/>
            <person name="Grigoriev I.V."/>
            <person name="Hibbett D.S."/>
        </authorList>
    </citation>
    <scope>NUCLEOTIDE SEQUENCE</scope>
    <source>
        <strain evidence="1">JLM2183</strain>
    </source>
</reference>
<keyword evidence="2" id="KW-1185">Reference proteome</keyword>
<evidence type="ECO:0000313" key="1">
    <source>
        <dbReference type="EMBL" id="KAJ4485606.1"/>
    </source>
</evidence>
<name>A0A9W9ALJ5_9AGAR</name>
<protein>
    <submittedName>
        <fullName evidence="1">Uncharacterized protein</fullName>
    </submittedName>
</protein>
<sequence>MFAPQINLYRCQSTLSICGKSFEATESRLKCWGSPAEEPLLPLLLSVLPDSSIPSGLLSPLIEGLSLTRFDELDTLPLSLLFNFDLKVFGVPPTPPTALDNNGEGRYGPSNAASDLQRVACETARSVLKDDDNKNILVHCETMDKNNINEYYTQGQEDYPTQHSLSPGTSDDILSCGKTGPKFSFNGYDLRAVQTSHCEGGSSRIPDREHDPIVAARAPQRHAEWLIDNETVKILAPTPECSSKAKLKEVRELEKIAERLV</sequence>
<proteinExistence type="predicted"/>
<dbReference type="OrthoDB" id="2924984at2759"/>
<gene>
    <name evidence="1" type="ORF">J3R30DRAFT_3730790</name>
</gene>
<evidence type="ECO:0000313" key="2">
    <source>
        <dbReference type="Proteomes" id="UP001150266"/>
    </source>
</evidence>
<dbReference type="EMBL" id="JAOTPV010000003">
    <property type="protein sequence ID" value="KAJ4485606.1"/>
    <property type="molecule type" value="Genomic_DNA"/>
</dbReference>
<accession>A0A9W9ALJ5</accession>
<dbReference type="AlphaFoldDB" id="A0A9W9ALJ5"/>